<dbReference type="Gene3D" id="1.10.150.130">
    <property type="match status" value="1"/>
</dbReference>
<evidence type="ECO:0000313" key="12">
    <source>
        <dbReference type="EMBL" id="SQI59943.1"/>
    </source>
</evidence>
<dbReference type="InterPro" id="IPR011010">
    <property type="entry name" value="DNA_brk_join_enz"/>
</dbReference>
<dbReference type="InterPro" id="IPR044068">
    <property type="entry name" value="CB"/>
</dbReference>
<keyword evidence="13" id="KW-1185">Reference proteome</keyword>
<sequence>MKNYWELTKDLPNEINQEIIGEFLLSLKVSNRSKGTIIVYRRFLEQFFVEMKEPYTSLTSNTILEWFKKNEDHLSEAYLRLRLSIISSFYKFCLQEEYVDSSPIKSRWFPRLPQSLPKYLEKEDIAKIRNQSELTSLRNQVLVEFMLTTGCRVREVSELNREEVDFENRTARVVGKGKKIRYVHFTEKCAFLLERYIIARNRYHKAQKALFLTSSGRRLSVRTIQYVIKKIGEGAKLSTNLHPHRFRHTFATELLAKGADLSFIGDELGHSDVGTTQIYARLPKREVISLYRKYMG</sequence>
<evidence type="ECO:0000259" key="11">
    <source>
        <dbReference type="PROSITE" id="PS51900"/>
    </source>
</evidence>
<evidence type="ECO:0000256" key="6">
    <source>
        <dbReference type="ARBA" id="ARBA00023125"/>
    </source>
</evidence>
<keyword evidence="7" id="KW-0233">DNA recombination</keyword>
<dbReference type="Proteomes" id="UP000249134">
    <property type="component" value="Chromosome 1"/>
</dbReference>
<dbReference type="GO" id="GO:0003677">
    <property type="term" value="F:DNA binding"/>
    <property type="evidence" value="ECO:0007669"/>
    <property type="project" value="UniProtKB-UniRule"/>
</dbReference>
<dbReference type="EMBL" id="LS483476">
    <property type="protein sequence ID" value="SQI59943.1"/>
    <property type="molecule type" value="Genomic_DNA"/>
</dbReference>
<dbReference type="RefSeq" id="WP_066139291.1">
    <property type="nucleotide sequence ID" value="NZ_CBCSGM010000001.1"/>
</dbReference>
<dbReference type="PANTHER" id="PTHR30349:SF77">
    <property type="entry name" value="TYROSINE RECOMBINASE XERC"/>
    <property type="match status" value="1"/>
</dbReference>
<evidence type="ECO:0000256" key="3">
    <source>
        <dbReference type="ARBA" id="ARBA00022618"/>
    </source>
</evidence>
<evidence type="ECO:0000313" key="13">
    <source>
        <dbReference type="Proteomes" id="UP000249134"/>
    </source>
</evidence>
<evidence type="ECO:0000256" key="7">
    <source>
        <dbReference type="ARBA" id="ARBA00023172"/>
    </source>
</evidence>
<evidence type="ECO:0000259" key="10">
    <source>
        <dbReference type="PROSITE" id="PS51898"/>
    </source>
</evidence>
<evidence type="ECO:0000256" key="1">
    <source>
        <dbReference type="ARBA" id="ARBA00004496"/>
    </source>
</evidence>
<dbReference type="GO" id="GO:0005737">
    <property type="term" value="C:cytoplasm"/>
    <property type="evidence" value="ECO:0007669"/>
    <property type="project" value="UniProtKB-SubCell"/>
</dbReference>
<dbReference type="NCBIfam" id="NF040815">
    <property type="entry name" value="recomb_XerA_Arch"/>
    <property type="match status" value="1"/>
</dbReference>
<dbReference type="KEGG" id="blen:NCTC4824_02524"/>
<dbReference type="Pfam" id="PF00589">
    <property type="entry name" value="Phage_integrase"/>
    <property type="match status" value="1"/>
</dbReference>
<dbReference type="PANTHER" id="PTHR30349">
    <property type="entry name" value="PHAGE INTEGRASE-RELATED"/>
    <property type="match status" value="1"/>
</dbReference>
<dbReference type="InterPro" id="IPR050090">
    <property type="entry name" value="Tyrosine_recombinase_XerCD"/>
</dbReference>
<dbReference type="InterPro" id="IPR004107">
    <property type="entry name" value="Integrase_SAM-like_N"/>
</dbReference>
<keyword evidence="6 9" id="KW-0238">DNA-binding</keyword>
<evidence type="ECO:0000256" key="5">
    <source>
        <dbReference type="ARBA" id="ARBA00022908"/>
    </source>
</evidence>
<dbReference type="GO" id="GO:0051301">
    <property type="term" value="P:cell division"/>
    <property type="evidence" value="ECO:0007669"/>
    <property type="project" value="UniProtKB-KW"/>
</dbReference>
<evidence type="ECO:0000256" key="2">
    <source>
        <dbReference type="ARBA" id="ARBA00022490"/>
    </source>
</evidence>
<dbReference type="GO" id="GO:0006310">
    <property type="term" value="P:DNA recombination"/>
    <property type="evidence" value="ECO:0007669"/>
    <property type="project" value="UniProtKB-KW"/>
</dbReference>
<keyword evidence="4" id="KW-0159">Chromosome partition</keyword>
<dbReference type="PROSITE" id="PS51900">
    <property type="entry name" value="CB"/>
    <property type="match status" value="1"/>
</dbReference>
<comment type="subcellular location">
    <subcellularLocation>
        <location evidence="1">Cytoplasm</location>
    </subcellularLocation>
</comment>
<dbReference type="InterPro" id="IPR002104">
    <property type="entry name" value="Integrase_catalytic"/>
</dbReference>
<keyword evidence="5" id="KW-0229">DNA integration</keyword>
<dbReference type="GO" id="GO:0007059">
    <property type="term" value="P:chromosome segregation"/>
    <property type="evidence" value="ECO:0007669"/>
    <property type="project" value="UniProtKB-KW"/>
</dbReference>
<evidence type="ECO:0000256" key="8">
    <source>
        <dbReference type="ARBA" id="ARBA00023306"/>
    </source>
</evidence>
<dbReference type="PROSITE" id="PS51898">
    <property type="entry name" value="TYR_RECOMBINASE"/>
    <property type="match status" value="1"/>
</dbReference>
<dbReference type="GO" id="GO:0015074">
    <property type="term" value="P:DNA integration"/>
    <property type="evidence" value="ECO:0007669"/>
    <property type="project" value="UniProtKB-KW"/>
</dbReference>
<keyword evidence="8" id="KW-0131">Cell cycle</keyword>
<protein>
    <submittedName>
        <fullName evidence="12">Site-specific tyrosine recombinase XerC</fullName>
    </submittedName>
</protein>
<keyword evidence="2" id="KW-0963">Cytoplasm</keyword>
<dbReference type="InterPro" id="IPR013762">
    <property type="entry name" value="Integrase-like_cat_sf"/>
</dbReference>
<dbReference type="STRING" id="1348624.GCA_001591545_01574"/>
<feature type="domain" description="Core-binding (CB)" evidence="11">
    <location>
        <begin position="14"/>
        <end position="94"/>
    </location>
</feature>
<keyword evidence="3" id="KW-0132">Cell division</keyword>
<dbReference type="AlphaFoldDB" id="A0A2X4WA90"/>
<proteinExistence type="predicted"/>
<reference evidence="12 13" key="1">
    <citation type="submission" date="2018-06" db="EMBL/GenBank/DDBJ databases">
        <authorList>
            <consortium name="Pathogen Informatics"/>
            <person name="Doyle S."/>
        </authorList>
    </citation>
    <scope>NUCLEOTIDE SEQUENCE [LARGE SCALE GENOMIC DNA]</scope>
    <source>
        <strain evidence="12 13">NCTC4824</strain>
    </source>
</reference>
<accession>A0A2X4WA90</accession>
<dbReference type="Pfam" id="PF02899">
    <property type="entry name" value="Phage_int_SAM_1"/>
    <property type="match status" value="1"/>
</dbReference>
<dbReference type="SUPFAM" id="SSF56349">
    <property type="entry name" value="DNA breaking-rejoining enzymes"/>
    <property type="match status" value="1"/>
</dbReference>
<feature type="domain" description="Tyr recombinase" evidence="10">
    <location>
        <begin position="115"/>
        <end position="292"/>
    </location>
</feature>
<gene>
    <name evidence="12" type="primary">xerC_2</name>
    <name evidence="12" type="ORF">NCTC4824_02524</name>
</gene>
<organism evidence="12 13">
    <name type="scientific">Lederbergia lenta</name>
    <name type="common">Bacillus lentus</name>
    <dbReference type="NCBI Taxonomy" id="1467"/>
    <lineage>
        <taxon>Bacteria</taxon>
        <taxon>Bacillati</taxon>
        <taxon>Bacillota</taxon>
        <taxon>Bacilli</taxon>
        <taxon>Bacillales</taxon>
        <taxon>Bacillaceae</taxon>
        <taxon>Lederbergia</taxon>
    </lineage>
</organism>
<evidence type="ECO:0000256" key="9">
    <source>
        <dbReference type="PROSITE-ProRule" id="PRU01248"/>
    </source>
</evidence>
<dbReference type="Gene3D" id="1.10.443.10">
    <property type="entry name" value="Intergrase catalytic core"/>
    <property type="match status" value="1"/>
</dbReference>
<evidence type="ECO:0000256" key="4">
    <source>
        <dbReference type="ARBA" id="ARBA00022829"/>
    </source>
</evidence>
<name>A0A2X4WA90_LEDLE</name>
<dbReference type="InterPro" id="IPR010998">
    <property type="entry name" value="Integrase_recombinase_N"/>
</dbReference>